<dbReference type="PANTHER" id="PTHR42886">
    <property type="entry name" value="RE40534P-RELATED"/>
    <property type="match status" value="1"/>
</dbReference>
<sequence>MPMTRENAEFTKSSILSSDRNSSLLEIIKSLRRVWWSDSTQTCMKHAFQLMRDAAKLSKHMYRVLTVHGSEDEIIPVEDALEFAKIIPNYQLQIIEGADHRYSSHQDELASVVLRFIKECLQSGNDVSK</sequence>
<dbReference type="PANTHER" id="PTHR42886:SF53">
    <property type="entry name" value="ALPHA_BETA-HYDROLASES SUPERFAMILY PROTEIN"/>
    <property type="match status" value="1"/>
</dbReference>
<feature type="domain" description="Peptidase S9 prolyl oligopeptidase catalytic" evidence="1">
    <location>
        <begin position="35"/>
        <end position="123"/>
    </location>
</feature>
<dbReference type="InterPro" id="IPR001375">
    <property type="entry name" value="Peptidase_S9_cat"/>
</dbReference>
<gene>
    <name evidence="2" type="ORF">DH2020_018618</name>
</gene>
<reference evidence="2 3" key="1">
    <citation type="journal article" date="2021" name="Comput. Struct. Biotechnol. J.">
        <title>De novo genome assembly of the potent medicinal plant Rehmannia glutinosa using nanopore technology.</title>
        <authorList>
            <person name="Ma L."/>
            <person name="Dong C."/>
            <person name="Song C."/>
            <person name="Wang X."/>
            <person name="Zheng X."/>
            <person name="Niu Y."/>
            <person name="Chen S."/>
            <person name="Feng W."/>
        </authorList>
    </citation>
    <scope>NUCLEOTIDE SEQUENCE [LARGE SCALE GENOMIC DNA]</scope>
    <source>
        <strain evidence="2">DH-2019</strain>
    </source>
</reference>
<evidence type="ECO:0000313" key="2">
    <source>
        <dbReference type="EMBL" id="KAK6147706.1"/>
    </source>
</evidence>
<dbReference type="EMBL" id="JABTTQ020000010">
    <property type="protein sequence ID" value="KAK6147706.1"/>
    <property type="molecule type" value="Genomic_DNA"/>
</dbReference>
<organism evidence="2 3">
    <name type="scientific">Rehmannia glutinosa</name>
    <name type="common">Chinese foxglove</name>
    <dbReference type="NCBI Taxonomy" id="99300"/>
    <lineage>
        <taxon>Eukaryota</taxon>
        <taxon>Viridiplantae</taxon>
        <taxon>Streptophyta</taxon>
        <taxon>Embryophyta</taxon>
        <taxon>Tracheophyta</taxon>
        <taxon>Spermatophyta</taxon>
        <taxon>Magnoliopsida</taxon>
        <taxon>eudicotyledons</taxon>
        <taxon>Gunneridae</taxon>
        <taxon>Pentapetalae</taxon>
        <taxon>asterids</taxon>
        <taxon>lamiids</taxon>
        <taxon>Lamiales</taxon>
        <taxon>Orobanchaceae</taxon>
        <taxon>Rehmannieae</taxon>
        <taxon>Rehmannia</taxon>
    </lineage>
</organism>
<dbReference type="SUPFAM" id="SSF53474">
    <property type="entry name" value="alpha/beta-Hydrolases"/>
    <property type="match status" value="1"/>
</dbReference>
<dbReference type="Gene3D" id="3.40.50.1820">
    <property type="entry name" value="alpha/beta hydrolase"/>
    <property type="match status" value="1"/>
</dbReference>
<protein>
    <recommendedName>
        <fullName evidence="1">Peptidase S9 prolyl oligopeptidase catalytic domain-containing protein</fullName>
    </recommendedName>
</protein>
<dbReference type="Proteomes" id="UP001318860">
    <property type="component" value="Unassembled WGS sequence"/>
</dbReference>
<accession>A0ABR0WM78</accession>
<dbReference type="Pfam" id="PF00326">
    <property type="entry name" value="Peptidase_S9"/>
    <property type="match status" value="1"/>
</dbReference>
<proteinExistence type="predicted"/>
<evidence type="ECO:0000259" key="1">
    <source>
        <dbReference type="Pfam" id="PF00326"/>
    </source>
</evidence>
<keyword evidence="3" id="KW-1185">Reference proteome</keyword>
<name>A0ABR0WM78_REHGL</name>
<evidence type="ECO:0000313" key="3">
    <source>
        <dbReference type="Proteomes" id="UP001318860"/>
    </source>
</evidence>
<comment type="caution">
    <text evidence="2">The sequence shown here is derived from an EMBL/GenBank/DDBJ whole genome shotgun (WGS) entry which is preliminary data.</text>
</comment>
<dbReference type="InterPro" id="IPR029058">
    <property type="entry name" value="AB_hydrolase_fold"/>
</dbReference>